<organism evidence="4 5">
    <name type="scientific">Quercus suber</name>
    <name type="common">Cork oak</name>
    <dbReference type="NCBI Taxonomy" id="58331"/>
    <lineage>
        <taxon>Eukaryota</taxon>
        <taxon>Viridiplantae</taxon>
        <taxon>Streptophyta</taxon>
        <taxon>Embryophyta</taxon>
        <taxon>Tracheophyta</taxon>
        <taxon>Spermatophyta</taxon>
        <taxon>Magnoliopsida</taxon>
        <taxon>eudicotyledons</taxon>
        <taxon>Gunneridae</taxon>
        <taxon>Pentapetalae</taxon>
        <taxon>rosids</taxon>
        <taxon>fabids</taxon>
        <taxon>Fagales</taxon>
        <taxon>Fagaceae</taxon>
        <taxon>Quercus</taxon>
    </lineage>
</organism>
<comment type="similarity">
    <text evidence="1">Belongs to the mTERF family.</text>
</comment>
<keyword evidence="5" id="KW-1185">Reference proteome</keyword>
<dbReference type="PANTHER" id="PTHR13068">
    <property type="entry name" value="CGI-12 PROTEIN-RELATED"/>
    <property type="match status" value="1"/>
</dbReference>
<dbReference type="EMBL" id="PKMF04000196">
    <property type="protein sequence ID" value="KAK7843789.1"/>
    <property type="molecule type" value="Genomic_DNA"/>
</dbReference>
<evidence type="ECO:0000313" key="5">
    <source>
        <dbReference type="Proteomes" id="UP000237347"/>
    </source>
</evidence>
<protein>
    <submittedName>
        <fullName evidence="4">Transcription termination factor mterf15</fullName>
    </submittedName>
</protein>
<keyword evidence="3" id="KW-0809">Transit peptide</keyword>
<keyword evidence="2" id="KW-0804">Transcription</keyword>
<dbReference type="AlphaFoldDB" id="A0AAW0KX06"/>
<accession>A0AAW0KX06</accession>
<sequence length="602" mass="68704">MFSFLCSTRLLLLKRRTTQLGFLHQNAFFIVKSFASITLSDSSHQQQEVQEEEHSFTVSYLINSCGLSSKSALLASKCVHFENPERPDSVLNLLKENGFTNTQISKLVRIRPKVLLSYPEKTLLPKIEFFRSKGISSSDLTTIISSNPSLLGSSLNNHLIPCYDFLKSVLLVDEKVLKTFKGSPRADVANNLVPNIELLRRHGVPQSVISLFVTSFPRVAFLNHSKFADAVLEVKEMGFDPLKTVFVLAVQVVLKMSKEKMESKLELYKRWGWSKDVTLLAFKRNPNCMALSEEKITKAMDFLVNKMGWPSAHIAKNPTILFLSLEKRIIPRCSVIQILLAKGLVKKDLGPARFILPSERSFLERFVIKFQDDVPQLLNVYQGKKDLEVGSPSEKLKNPQRYSNDHTLRRTMEIILNDLQSWLLVNFRVAQRPSFHEGLLYQAKSVTVSLFNSVMFGFLRSTRFVLLKHRTTQLGFLHQNAYFIVKSFASLKSPDNSSQQQEGQEEKHSFRVSYLINSCGLSQTHYTLKTQRNQTQCLIFLERMISKFVRSCPQLLLWDVEKTLLPKIELFGSKGTSGSELPRILSLNPVLLSRSLEKHLIR</sequence>
<gene>
    <name evidence="4" type="primary">MTERF15_1</name>
    <name evidence="4" type="ORF">CFP56_011917</name>
</gene>
<evidence type="ECO:0000256" key="2">
    <source>
        <dbReference type="ARBA" id="ARBA00022472"/>
    </source>
</evidence>
<comment type="caution">
    <text evidence="4">The sequence shown here is derived from an EMBL/GenBank/DDBJ whole genome shotgun (WGS) entry which is preliminary data.</text>
</comment>
<keyword evidence="2" id="KW-0805">Transcription regulation</keyword>
<evidence type="ECO:0000313" key="4">
    <source>
        <dbReference type="EMBL" id="KAK7843789.1"/>
    </source>
</evidence>
<dbReference type="Gene3D" id="1.25.70.10">
    <property type="entry name" value="Transcription termination factor 3, mitochondrial"/>
    <property type="match status" value="2"/>
</dbReference>
<dbReference type="Proteomes" id="UP000237347">
    <property type="component" value="Unassembled WGS sequence"/>
</dbReference>
<dbReference type="Pfam" id="PF02536">
    <property type="entry name" value="mTERF"/>
    <property type="match status" value="2"/>
</dbReference>
<name>A0AAW0KX06_QUESU</name>
<dbReference type="InterPro" id="IPR003690">
    <property type="entry name" value="MTERF"/>
</dbReference>
<dbReference type="FunFam" id="1.25.70.10:FF:000001">
    <property type="entry name" value="Mitochondrial transcription termination factor-like"/>
    <property type="match status" value="1"/>
</dbReference>
<dbReference type="GO" id="GO:0003676">
    <property type="term" value="F:nucleic acid binding"/>
    <property type="evidence" value="ECO:0007669"/>
    <property type="project" value="InterPro"/>
</dbReference>
<dbReference type="GO" id="GO:0006353">
    <property type="term" value="P:DNA-templated transcription termination"/>
    <property type="evidence" value="ECO:0007669"/>
    <property type="project" value="UniProtKB-KW"/>
</dbReference>
<proteinExistence type="inferred from homology"/>
<evidence type="ECO:0000256" key="3">
    <source>
        <dbReference type="ARBA" id="ARBA00022946"/>
    </source>
</evidence>
<evidence type="ECO:0000256" key="1">
    <source>
        <dbReference type="ARBA" id="ARBA00007692"/>
    </source>
</evidence>
<dbReference type="SMART" id="SM00733">
    <property type="entry name" value="Mterf"/>
    <property type="match status" value="8"/>
</dbReference>
<keyword evidence="2" id="KW-0806">Transcription termination</keyword>
<dbReference type="InterPro" id="IPR038538">
    <property type="entry name" value="MTERF_sf"/>
</dbReference>
<dbReference type="PANTHER" id="PTHR13068:SF133">
    <property type="entry name" value="MITOCHONDRIAL TRANSCRIPTION TERMINATION FACTOR FAMILY PROTEIN"/>
    <property type="match status" value="1"/>
</dbReference>
<reference evidence="4 5" key="1">
    <citation type="journal article" date="2018" name="Sci. Data">
        <title>The draft genome sequence of cork oak.</title>
        <authorList>
            <person name="Ramos A.M."/>
            <person name="Usie A."/>
            <person name="Barbosa P."/>
            <person name="Barros P.M."/>
            <person name="Capote T."/>
            <person name="Chaves I."/>
            <person name="Simoes F."/>
            <person name="Abreu I."/>
            <person name="Carrasquinho I."/>
            <person name="Faro C."/>
            <person name="Guimaraes J.B."/>
            <person name="Mendonca D."/>
            <person name="Nobrega F."/>
            <person name="Rodrigues L."/>
            <person name="Saibo N.J.M."/>
            <person name="Varela M.C."/>
            <person name="Egas C."/>
            <person name="Matos J."/>
            <person name="Miguel C.M."/>
            <person name="Oliveira M.M."/>
            <person name="Ricardo C.P."/>
            <person name="Goncalves S."/>
        </authorList>
    </citation>
    <scope>NUCLEOTIDE SEQUENCE [LARGE SCALE GENOMIC DNA]</scope>
    <source>
        <strain evidence="5">cv. HL8</strain>
    </source>
</reference>